<keyword evidence="1" id="KW-0808">Transferase</keyword>
<feature type="region of interest" description="Disordered" evidence="4">
    <location>
        <begin position="1227"/>
        <end position="1246"/>
    </location>
</feature>
<feature type="compositionally biased region" description="Gly residues" evidence="4">
    <location>
        <begin position="1620"/>
        <end position="1631"/>
    </location>
</feature>
<feature type="compositionally biased region" description="Acidic residues" evidence="4">
    <location>
        <begin position="803"/>
        <end position="816"/>
    </location>
</feature>
<sequence>MDSFPTYLAFDEQIELVENLALKPDFVIHIEIPDDDLRKRLESQRIDPIDGTIYNYYNLEDPPGPFIKLVSPAAPHPNPETIIEEGEGQIPDMDDILMEEGGVDEVYGKENLTAWHPEFPRITKEVTKRLLFLPEDSQRELDRLFNLNKNKVQKSLKQFLRKFPRTHVIKIDGNCPPTQMFYNLMIKVRALSIRPAIPPYHLSLKTEDESEEDEEEPEKEEEDRTIAEAEPRTLEKQVGDRAINEADVDDDMQPKGEKIDWDAIITTLVVRKMPTEHSRWQMSEWQRFCPVQLYNGILEYGKVKFACGFLGYLYFLSCREALKSFMRNPRPYLDFQIPQPTFTVRIAVMGFQKSGSAALCRLLADRHGAICISLTEILREELDAKLKETLEMVKAEVETDVVEKWNNQRKREIEEIKTNNYADNALMKLMADTINTVAEEALENLDSAKAMENKIDGLKEVLTPGHPQVVEAVTRALRFAKAQPHYLNPKRYVDTLVEELARLDHKNRNVITSKRKPLSWVIEGLPPLEEVWQELKKRSQSVAKEISYVRQAFETVHKLERAMQRRELNKKSEEEEEDAMMEGEAGRADDETAKTSLKPEESANPYAKKLDPRLIKAREVADEAAARVIPLDPMPSYVFKLRDDLPDYALMIHRLYAVGFGPLEELPTMVKAEGMDEGTIEPMVTTETSEREPSKDKSGLFHDDDDAMTEPPEDPPTSGQTFYPMPPPGPEVDCVRDQLIQFDKAWEASKQGLSQSTTAYGFPVHVQDLSIHKDKTLDNLLEEVNNEFEKLFAFTAKESSQEMLDEEIEAETEGFEETGGLEGNLALEEVDEAEMEEEKEEEEEEEKEKGEREEEREGATEESEEEKKEKEAEEDLSRGPNRKLGQTSYFCPVAYHDYHVLKPGDPKLVATYKGLSYYLGSEKDMAKFMANPEKYVSRGYQPPLKPPPLRIALLGPPGTGKTLHGRQIASQLDLIHVSFDQMLQDVMMQKLKHRIGPEYEDDKEIPVKVMPNFEEAVAKVLWQLENPKAAVQVTEEEAATAPPTSAEVADEGEASSPKDNLTPHELAVRKFLENDEALPETTLNLLLPRLWQEEPYRSKGFILESFPRSAGDVTYMLEANLLVDFAIVLNAEVKDLVPRLLPALLAKWKVKMVKVEANRKIAADWKAQKRKRIREERRKMIINSLNEKRIDRYARQSLDDMVTETNEMEMDEDRELDAEANISEMLDEEMPEEKEEEAEDEETEGEAMARIEGEISNRVETGTANAEEVLEALTEAKIPHFSIRADDQLTRVRYRLVKKIKNLILNREAIFERVYPTTLEEGENLVASGFKHLSPFTRFCPVSWDRVALARLPPINPSSILRYSRLDRRLVEAQLGDEIDPNAAIKQSKKGSAGAIQTCCAVYRECVYWFSSEAERRVFMANPIAVIRMAGEQAQTLAHQPLQVAVIGGPTSEREFISRRLGTDLRVVYVTTTRAVQWLLSSVCQSWTALVEQIRGVIMSGAALCDDLVTKALRVALLAPQIQARGYILDNYPITMDQAKFMHAASIQPLLMLELHSKHCHHPSIEVSWFDNWNNQEPPDCPFLKVWLNMKARRGGNLGAGLGELADGIDGLEGAGGAELDGGGLGGAGGGRRGERGSDEDGLGGGGGGRGGSGVGDDRDGAGGRGGLGSGLSGSEGEGGGSKGKGGRGRSGADDSSGSRGGQGGRRDRGGKYGSEDLEGDSDGLGREERGRGRRGGFGLDGEWDERDSEGGFGRRHGRGGGKYGYDDDDDDSGGGGEDRSRQGRSRRRGRGSVGSSDDSDGEGWHGRGRHGRGGRIGRRGGSDDSYDEDDSRRGGGRRRRRQGRTHGSEDSEGSGPHGSWRRRHYGDRDGSEDEDDYFSLYGKRSGHDRVGKGRYSDESDEEAEWRRRRYRRIDEPLERRYGLSSVEADRLPDEILKHFAYVDAESARRDWLKSHNGSLTDIPAEENALVALKKALLTTTHRMAHVMEYNTNRKRNKPMSISEMGLTMEQFEKKIGEFGCYCPVRLAENDELFDCREENTAPLVTRLPGAEGCLPKARYNSAFCSTSLRYIVDTSDADLHPHIPTDLRFAVEYNGKTYRTAGPEELRKFMANPEKYLPPQALKALPGVDGLPKRLPIGAIPHDSFPRQMALRGFCPVCFQETRQHYEGLHEGNANILALYQGKIYAFCSEECRTRFMHRPWLYADLKLPNKLPPMKVSISVDELPLPGYLEQTVAYVLRNALAMCSKFRPKYPFLTPERSALIYMALQLKALNPRTPDYLRFRARSRVERFERACQLIDQLTTIMPVDYLAECQRSETLSRQLHEFLSLQGQLDNEDRWVYSI</sequence>
<dbReference type="OrthoDB" id="439792at2759"/>
<reference evidence="5" key="1">
    <citation type="journal article" date="2013" name="Nature">
        <title>The genomes of four tapeworm species reveal adaptations to parasitism.</title>
        <authorList>
            <person name="Tsai I.J."/>
            <person name="Zarowiecki M."/>
            <person name="Holroyd N."/>
            <person name="Garciarrubio A."/>
            <person name="Sanchez-Flores A."/>
            <person name="Brooks K.L."/>
            <person name="Tracey A."/>
            <person name="Bobes R.J."/>
            <person name="Fragoso G."/>
            <person name="Sciutto E."/>
            <person name="Aslett M."/>
            <person name="Beasley H."/>
            <person name="Bennett H.M."/>
            <person name="Cai J."/>
            <person name="Camicia F."/>
            <person name="Clark R."/>
            <person name="Cucher M."/>
            <person name="De Silva N."/>
            <person name="Day T.A."/>
            <person name="Deplazes P."/>
            <person name="Estrada K."/>
            <person name="Fernandez C."/>
            <person name="Holland P.W."/>
            <person name="Hou J."/>
            <person name="Hu S."/>
            <person name="Huckvale T."/>
            <person name="Hung S.S."/>
            <person name="Kamenetzky L."/>
            <person name="Keane J.A."/>
            <person name="Kiss F."/>
            <person name="Koziol U."/>
            <person name="Lambert O."/>
            <person name="Liu K."/>
            <person name="Luo X."/>
            <person name="Luo Y."/>
            <person name="Macchiaroli N."/>
            <person name="Nichol S."/>
            <person name="Paps J."/>
            <person name="Parkinson J."/>
            <person name="Pouchkina-Stantcheva N."/>
            <person name="Riddiford N."/>
            <person name="Rosenzvit M."/>
            <person name="Salinas G."/>
            <person name="Wasmuth J.D."/>
            <person name="Zamanian M."/>
            <person name="Zheng Y."/>
            <person name="Cai X."/>
            <person name="Soberon X."/>
            <person name="Olson P.D."/>
            <person name="Laclette J.P."/>
            <person name="Brehm K."/>
            <person name="Berriman M."/>
            <person name="Garciarrubio A."/>
            <person name="Bobes R.J."/>
            <person name="Fragoso G."/>
            <person name="Sanchez-Flores A."/>
            <person name="Estrada K."/>
            <person name="Cevallos M.A."/>
            <person name="Morett E."/>
            <person name="Gonzalez V."/>
            <person name="Portillo T."/>
            <person name="Ochoa-Leyva A."/>
            <person name="Jose M.V."/>
            <person name="Sciutto E."/>
            <person name="Landa A."/>
            <person name="Jimenez L."/>
            <person name="Valdes V."/>
            <person name="Carrero J.C."/>
            <person name="Larralde C."/>
            <person name="Morales-Montor J."/>
            <person name="Limon-Lason J."/>
            <person name="Soberon X."/>
            <person name="Laclette J.P."/>
        </authorList>
    </citation>
    <scope>NUCLEOTIDE SEQUENCE [LARGE SCALE GENOMIC DNA]</scope>
</reference>
<feature type="compositionally biased region" description="Basic and acidic residues" evidence="4">
    <location>
        <begin position="564"/>
        <end position="573"/>
    </location>
</feature>
<dbReference type="OMA" id="GKCIDNE"/>
<name>A0A087VWZ9_ECHMU</name>
<protein>
    <submittedName>
        <fullName evidence="5">Adenylate kinase domain containing protein 1</fullName>
    </submittedName>
</protein>
<dbReference type="EMBL" id="LN902843">
    <property type="protein sequence ID" value="CDI96812.1"/>
    <property type="molecule type" value="Genomic_DNA"/>
</dbReference>
<proteinExistence type="predicted"/>
<feature type="compositionally biased region" description="Gly residues" evidence="4">
    <location>
        <begin position="1643"/>
        <end position="1655"/>
    </location>
</feature>
<dbReference type="Gene3D" id="3.40.50.300">
    <property type="entry name" value="P-loop containing nucleotide triphosphate hydrolases"/>
    <property type="match status" value="4"/>
</dbReference>
<dbReference type="STRING" id="6211.A0A087VWZ9"/>
<evidence type="ECO:0000256" key="1">
    <source>
        <dbReference type="ARBA" id="ARBA00022679"/>
    </source>
</evidence>
<feature type="compositionally biased region" description="Basic and acidic residues" evidence="4">
    <location>
        <begin position="688"/>
        <end position="702"/>
    </location>
</feature>
<feature type="compositionally biased region" description="Low complexity" evidence="4">
    <location>
        <begin position="1033"/>
        <end position="1047"/>
    </location>
</feature>
<dbReference type="InterPro" id="IPR027417">
    <property type="entry name" value="P-loop_NTPase"/>
</dbReference>
<feature type="compositionally biased region" description="Acidic residues" evidence="4">
    <location>
        <begin position="1227"/>
        <end position="1245"/>
    </location>
</feature>
<keyword evidence="3 5" id="KW-0418">Kinase</keyword>
<keyword evidence="6" id="KW-1185">Reference proteome</keyword>
<organism evidence="5 6">
    <name type="scientific">Echinococcus multilocularis</name>
    <name type="common">Fox tapeworm</name>
    <dbReference type="NCBI Taxonomy" id="6211"/>
    <lineage>
        <taxon>Eukaryota</taxon>
        <taxon>Metazoa</taxon>
        <taxon>Spiralia</taxon>
        <taxon>Lophotrochozoa</taxon>
        <taxon>Platyhelminthes</taxon>
        <taxon>Cestoda</taxon>
        <taxon>Eucestoda</taxon>
        <taxon>Cyclophyllidea</taxon>
        <taxon>Taeniidae</taxon>
        <taxon>Echinococcus</taxon>
    </lineage>
</organism>
<feature type="compositionally biased region" description="Acidic residues" evidence="4">
    <location>
        <begin position="703"/>
        <end position="713"/>
    </location>
</feature>
<feature type="compositionally biased region" description="Basic and acidic residues" evidence="4">
    <location>
        <begin position="1886"/>
        <end position="1898"/>
    </location>
</feature>
<dbReference type="SUPFAM" id="SSF52540">
    <property type="entry name" value="P-loop containing nucleoside triphosphate hydrolases"/>
    <property type="match status" value="1"/>
</dbReference>
<dbReference type="GO" id="GO:0005524">
    <property type="term" value="F:ATP binding"/>
    <property type="evidence" value="ECO:0007669"/>
    <property type="project" value="InterPro"/>
</dbReference>
<feature type="region of interest" description="Disordered" evidence="4">
    <location>
        <begin position="1033"/>
        <end position="1061"/>
    </location>
</feature>
<feature type="compositionally biased region" description="Basic and acidic residues" evidence="4">
    <location>
        <begin position="847"/>
        <end position="877"/>
    </location>
</feature>
<feature type="compositionally biased region" description="Gly residues" evidence="4">
    <location>
        <begin position="1663"/>
        <end position="1684"/>
    </location>
</feature>
<dbReference type="GO" id="GO:0006139">
    <property type="term" value="P:nucleobase-containing compound metabolic process"/>
    <property type="evidence" value="ECO:0007669"/>
    <property type="project" value="InterPro"/>
</dbReference>
<feature type="region of interest" description="Disordered" evidence="4">
    <location>
        <begin position="202"/>
        <end position="244"/>
    </location>
</feature>
<keyword evidence="2" id="KW-0547">Nucleotide-binding</keyword>
<dbReference type="InterPro" id="IPR000850">
    <property type="entry name" value="Adenylat/UMP-CMP_kin"/>
</dbReference>
<feature type="region of interest" description="Disordered" evidence="4">
    <location>
        <begin position="1620"/>
        <end position="1902"/>
    </location>
</feature>
<feature type="compositionally biased region" description="Basic residues" evidence="4">
    <location>
        <begin position="1835"/>
        <end position="1845"/>
    </location>
</feature>
<dbReference type="PANTHER" id="PTHR23359">
    <property type="entry name" value="NUCLEOTIDE KINASE"/>
    <property type="match status" value="1"/>
</dbReference>
<evidence type="ECO:0000256" key="3">
    <source>
        <dbReference type="ARBA" id="ARBA00022777"/>
    </source>
</evidence>
<dbReference type="eggNOG" id="KOG3078">
    <property type="taxonomic scope" value="Eukaryota"/>
</dbReference>
<feature type="compositionally biased region" description="Acidic residues" evidence="4">
    <location>
        <begin position="208"/>
        <end position="221"/>
    </location>
</feature>
<feature type="compositionally biased region" description="Basic and acidic residues" evidence="4">
    <location>
        <begin position="1705"/>
        <end position="1715"/>
    </location>
</feature>
<gene>
    <name evidence="5" type="ORF">EmuJ_000054000</name>
</gene>
<evidence type="ECO:0000313" key="6">
    <source>
        <dbReference type="Proteomes" id="UP000017246"/>
    </source>
</evidence>
<feature type="compositionally biased region" description="Acidic residues" evidence="4">
    <location>
        <begin position="828"/>
        <end position="846"/>
    </location>
</feature>
<feature type="compositionally biased region" description="Basic and acidic residues" evidence="4">
    <location>
        <begin position="222"/>
        <end position="244"/>
    </location>
</feature>
<reference evidence="5" key="2">
    <citation type="submission" date="2015-11" db="EMBL/GenBank/DDBJ databases">
        <authorList>
            <person name="Zhang Y."/>
            <person name="Guo Z."/>
        </authorList>
    </citation>
    <scope>NUCLEOTIDE SEQUENCE</scope>
</reference>
<evidence type="ECO:0000256" key="4">
    <source>
        <dbReference type="SAM" id="MobiDB-lite"/>
    </source>
</evidence>
<accession>A0A087VWZ9</accession>
<feature type="region of interest" description="Disordered" evidence="4">
    <location>
        <begin position="684"/>
        <end position="719"/>
    </location>
</feature>
<feature type="region of interest" description="Disordered" evidence="4">
    <location>
        <begin position="564"/>
        <end position="604"/>
    </location>
</feature>
<feature type="compositionally biased region" description="Basic and acidic residues" evidence="4">
    <location>
        <begin position="584"/>
        <end position="601"/>
    </location>
</feature>
<feature type="region of interest" description="Disordered" evidence="4">
    <location>
        <begin position="802"/>
        <end position="883"/>
    </location>
</feature>
<dbReference type="eggNOG" id="KOG3079">
    <property type="taxonomic scope" value="Eukaryota"/>
</dbReference>
<dbReference type="GO" id="GO:0019205">
    <property type="term" value="F:nucleobase-containing compound kinase activity"/>
    <property type="evidence" value="ECO:0007669"/>
    <property type="project" value="InterPro"/>
</dbReference>
<evidence type="ECO:0000256" key="2">
    <source>
        <dbReference type="ARBA" id="ARBA00022741"/>
    </source>
</evidence>
<evidence type="ECO:0000313" key="5">
    <source>
        <dbReference type="EMBL" id="CDI96812.1"/>
    </source>
</evidence>
<feature type="compositionally biased region" description="Basic residues" evidence="4">
    <location>
        <begin position="1807"/>
        <end position="1819"/>
    </location>
</feature>
<dbReference type="Proteomes" id="UP000017246">
    <property type="component" value="Unassembled WGS sequence"/>
</dbReference>